<dbReference type="AlphaFoldDB" id="A0A8H7DIE2"/>
<feature type="domain" description="Sm" evidence="7">
    <location>
        <begin position="4"/>
        <end position="79"/>
    </location>
</feature>
<dbReference type="InterPro" id="IPR044642">
    <property type="entry name" value="PTHR15588"/>
</dbReference>
<dbReference type="InterPro" id="IPR047575">
    <property type="entry name" value="Sm"/>
</dbReference>
<evidence type="ECO:0000313" key="8">
    <source>
        <dbReference type="EMBL" id="KAF7376554.1"/>
    </source>
</evidence>
<evidence type="ECO:0000256" key="2">
    <source>
        <dbReference type="ARBA" id="ARBA00022490"/>
    </source>
</evidence>
<accession>A0A8H7DIE2</accession>
<dbReference type="GO" id="GO:0000290">
    <property type="term" value="P:deadenylation-dependent decapping of nuclear-transcribed mRNA"/>
    <property type="evidence" value="ECO:0007669"/>
    <property type="project" value="TreeGrafter"/>
</dbReference>
<proteinExistence type="inferred from homology"/>
<dbReference type="SMART" id="SM00651">
    <property type="entry name" value="Sm"/>
    <property type="match status" value="1"/>
</dbReference>
<keyword evidence="3 6" id="KW-0507">mRNA processing</keyword>
<gene>
    <name evidence="6" type="primary">LSM1</name>
    <name evidence="8" type="ORF">MSAN_00071700</name>
</gene>
<evidence type="ECO:0000256" key="3">
    <source>
        <dbReference type="ARBA" id="ARBA00022664"/>
    </source>
</evidence>
<comment type="caution">
    <text evidence="8">The sequence shown here is derived from an EMBL/GenBank/DDBJ whole genome shotgun (WGS) entry which is preliminary data.</text>
</comment>
<evidence type="ECO:0000256" key="1">
    <source>
        <dbReference type="ARBA" id="ARBA00006850"/>
    </source>
</evidence>
<evidence type="ECO:0000256" key="5">
    <source>
        <dbReference type="ARBA" id="ARBA00023274"/>
    </source>
</evidence>
<protein>
    <recommendedName>
        <fullName evidence="6">U6 snRNA-associated Sm-like protein LSm1</fullName>
    </recommendedName>
</protein>
<dbReference type="GO" id="GO:0003729">
    <property type="term" value="F:mRNA binding"/>
    <property type="evidence" value="ECO:0007669"/>
    <property type="project" value="TreeGrafter"/>
</dbReference>
<comment type="subcellular location">
    <subcellularLocation>
        <location evidence="6">Cytoplasm</location>
    </subcellularLocation>
    <subcellularLocation>
        <location evidence="6">Cytoplasm</location>
        <location evidence="6">P-body</location>
    </subcellularLocation>
</comment>
<comment type="similarity">
    <text evidence="1 6">Belongs to the snRNP Sm proteins family.</text>
</comment>
<dbReference type="Gene3D" id="2.30.30.100">
    <property type="match status" value="1"/>
</dbReference>
<evidence type="ECO:0000313" key="9">
    <source>
        <dbReference type="Proteomes" id="UP000623467"/>
    </source>
</evidence>
<evidence type="ECO:0000256" key="6">
    <source>
        <dbReference type="RuleBase" id="RU365047"/>
    </source>
</evidence>
<sequence>MKFTTSAAMVDLVDKKVLVILQDGRNLRGVLRAYDEFAHFVLEDAVEYIYRGTRYAGIWCGIFVIPGENVMLLGEIDMDVDEAPNKFLVEYHALERFCKKDAEMRERQEATKAQILREQKGYSEEEDKYIAHKGNVQGCCKSLVET</sequence>
<dbReference type="PANTHER" id="PTHR15588">
    <property type="entry name" value="LSM1"/>
    <property type="match status" value="1"/>
</dbReference>
<dbReference type="PANTHER" id="PTHR15588:SF8">
    <property type="entry name" value="U6 SNRNA-ASSOCIATED SM-LIKE PROTEIN LSM1"/>
    <property type="match status" value="1"/>
</dbReference>
<dbReference type="InterPro" id="IPR010920">
    <property type="entry name" value="LSM_dom_sf"/>
</dbReference>
<dbReference type="InterPro" id="IPR034104">
    <property type="entry name" value="Lsm1"/>
</dbReference>
<dbReference type="SUPFAM" id="SSF50182">
    <property type="entry name" value="Sm-like ribonucleoproteins"/>
    <property type="match status" value="1"/>
</dbReference>
<keyword evidence="9" id="KW-1185">Reference proteome</keyword>
<dbReference type="InterPro" id="IPR001163">
    <property type="entry name" value="Sm_dom_euk/arc"/>
</dbReference>
<dbReference type="OrthoDB" id="10263346at2759"/>
<comment type="function">
    <text evidence="6">Component of the cytoplasmic LSM1-LSM7 complex which is involved in mRNA degradation.</text>
</comment>
<comment type="subunit">
    <text evidence="6">Component of the heptameric LSM1-LSM7 complex that forms a seven-membered ring structure with a donut shape.</text>
</comment>
<keyword evidence="5 6" id="KW-0687">Ribonucleoprotein</keyword>
<dbReference type="GO" id="GO:0000932">
    <property type="term" value="C:P-body"/>
    <property type="evidence" value="ECO:0007669"/>
    <property type="project" value="UniProtKB-SubCell"/>
</dbReference>
<dbReference type="CDD" id="cd01728">
    <property type="entry name" value="LSm1"/>
    <property type="match status" value="1"/>
</dbReference>
<name>A0A8H7DIE2_9AGAR</name>
<evidence type="ECO:0000259" key="7">
    <source>
        <dbReference type="PROSITE" id="PS52002"/>
    </source>
</evidence>
<evidence type="ECO:0000256" key="4">
    <source>
        <dbReference type="ARBA" id="ARBA00022884"/>
    </source>
</evidence>
<organism evidence="8 9">
    <name type="scientific">Mycena sanguinolenta</name>
    <dbReference type="NCBI Taxonomy" id="230812"/>
    <lineage>
        <taxon>Eukaryota</taxon>
        <taxon>Fungi</taxon>
        <taxon>Dikarya</taxon>
        <taxon>Basidiomycota</taxon>
        <taxon>Agaricomycotina</taxon>
        <taxon>Agaricomycetes</taxon>
        <taxon>Agaricomycetidae</taxon>
        <taxon>Agaricales</taxon>
        <taxon>Marasmiineae</taxon>
        <taxon>Mycenaceae</taxon>
        <taxon>Mycena</taxon>
    </lineage>
</organism>
<dbReference type="GO" id="GO:1990904">
    <property type="term" value="C:ribonucleoprotein complex"/>
    <property type="evidence" value="ECO:0007669"/>
    <property type="project" value="UniProtKB-KW"/>
</dbReference>
<keyword evidence="4 6" id="KW-0694">RNA-binding</keyword>
<dbReference type="Pfam" id="PF01423">
    <property type="entry name" value="LSM"/>
    <property type="match status" value="1"/>
</dbReference>
<reference evidence="8" key="1">
    <citation type="submission" date="2020-05" db="EMBL/GenBank/DDBJ databases">
        <title>Mycena genomes resolve the evolution of fungal bioluminescence.</title>
        <authorList>
            <person name="Tsai I.J."/>
        </authorList>
    </citation>
    <scope>NUCLEOTIDE SEQUENCE</scope>
    <source>
        <strain evidence="8">160909Yilan</strain>
    </source>
</reference>
<dbReference type="PROSITE" id="PS52002">
    <property type="entry name" value="SM"/>
    <property type="match status" value="1"/>
</dbReference>
<dbReference type="Proteomes" id="UP000623467">
    <property type="component" value="Unassembled WGS sequence"/>
</dbReference>
<keyword evidence="2 6" id="KW-0963">Cytoplasm</keyword>
<dbReference type="GO" id="GO:0006397">
    <property type="term" value="P:mRNA processing"/>
    <property type="evidence" value="ECO:0007669"/>
    <property type="project" value="UniProtKB-UniRule"/>
</dbReference>
<dbReference type="GO" id="GO:1990726">
    <property type="term" value="C:Lsm1-7-Pat1 complex"/>
    <property type="evidence" value="ECO:0007669"/>
    <property type="project" value="TreeGrafter"/>
</dbReference>
<dbReference type="EMBL" id="JACAZH010000001">
    <property type="protein sequence ID" value="KAF7376554.1"/>
    <property type="molecule type" value="Genomic_DNA"/>
</dbReference>